<evidence type="ECO:0000256" key="1">
    <source>
        <dbReference type="SAM" id="MobiDB-lite"/>
    </source>
</evidence>
<sequence length="97" mass="10471">MSFSKALPILLRVITDKNVIIIVVSVILYLNFVSYVQHYHKRPPPVRRSLKRTVQAEKSDSAASENEGGNGNADQNGNGDGSNDTGGTDASSENSDH</sequence>
<reference evidence="3 4" key="1">
    <citation type="journal article" date="2021" name="Microbiol. Resour. Announc.">
        <title>Complete Genome Sequences of Three Human Oral Treponema parvum Isolates.</title>
        <authorList>
            <person name="Zeng H."/>
            <person name="Watt R.M."/>
        </authorList>
    </citation>
    <scope>NUCLEOTIDE SEQUENCE [LARGE SCALE GENOMIC DNA]</scope>
    <source>
        <strain evidence="3 4">ATCC 700770</strain>
    </source>
</reference>
<feature type="compositionally biased region" description="Basic residues" evidence="1">
    <location>
        <begin position="41"/>
        <end position="51"/>
    </location>
</feature>
<dbReference type="RefSeq" id="WP_210119348.1">
    <property type="nucleotide sequence ID" value="NZ_CP054142.1"/>
</dbReference>
<evidence type="ECO:0000313" key="4">
    <source>
        <dbReference type="Proteomes" id="UP000671908"/>
    </source>
</evidence>
<organism evidence="3 4">
    <name type="scientific">Treponema parvum</name>
    <dbReference type="NCBI Taxonomy" id="138851"/>
    <lineage>
        <taxon>Bacteria</taxon>
        <taxon>Pseudomonadati</taxon>
        <taxon>Spirochaetota</taxon>
        <taxon>Spirochaetia</taxon>
        <taxon>Spirochaetales</taxon>
        <taxon>Treponemataceae</taxon>
        <taxon>Treponema</taxon>
    </lineage>
</organism>
<dbReference type="AlphaFoldDB" id="A0A975F4V8"/>
<dbReference type="EMBL" id="CP054142">
    <property type="protein sequence ID" value="QTQ14704.1"/>
    <property type="molecule type" value="Genomic_DNA"/>
</dbReference>
<keyword evidence="2" id="KW-0472">Membrane</keyword>
<dbReference type="KEGG" id="tpav:HRQ91_09650"/>
<protein>
    <submittedName>
        <fullName evidence="3">Uncharacterized protein</fullName>
    </submittedName>
</protein>
<evidence type="ECO:0000313" key="3">
    <source>
        <dbReference type="EMBL" id="QTQ14704.1"/>
    </source>
</evidence>
<dbReference type="Proteomes" id="UP000671908">
    <property type="component" value="Chromosome"/>
</dbReference>
<feature type="transmembrane region" description="Helical" evidence="2">
    <location>
        <begin position="20"/>
        <end position="39"/>
    </location>
</feature>
<feature type="region of interest" description="Disordered" evidence="1">
    <location>
        <begin position="41"/>
        <end position="97"/>
    </location>
</feature>
<gene>
    <name evidence="3" type="ORF">HRQ91_09650</name>
</gene>
<proteinExistence type="predicted"/>
<feature type="compositionally biased region" description="Low complexity" evidence="1">
    <location>
        <begin position="72"/>
        <end position="91"/>
    </location>
</feature>
<accession>A0A975F4V8</accession>
<name>A0A975F4V8_9SPIR</name>
<evidence type="ECO:0000256" key="2">
    <source>
        <dbReference type="SAM" id="Phobius"/>
    </source>
</evidence>
<keyword evidence="4" id="KW-1185">Reference proteome</keyword>
<keyword evidence="2" id="KW-0812">Transmembrane</keyword>
<keyword evidence="2" id="KW-1133">Transmembrane helix</keyword>